<gene>
    <name evidence="1" type="ORF">K1J60_20565</name>
</gene>
<dbReference type="Proteomes" id="UP000827138">
    <property type="component" value="Chromosome"/>
</dbReference>
<dbReference type="EMBL" id="CP080647">
    <property type="protein sequence ID" value="QYX78618.1"/>
    <property type="molecule type" value="Genomic_DNA"/>
</dbReference>
<reference evidence="1 2" key="1">
    <citation type="submission" date="2021-08" db="EMBL/GenBank/DDBJ databases">
        <authorList>
            <person name="Ping M."/>
        </authorList>
    </citation>
    <scope>NUCLEOTIDE SEQUENCE [LARGE SCALE GENOMIC DNA]</scope>
    <source>
        <strain evidence="1 2">MG28</strain>
    </source>
</reference>
<sequence length="132" mass="14105">MRPEVTGQEQELDLDLPLRIERPFVLWSYEVSHRRLVLRAEPGGVAGGAGEVEFVDVLGMQVKSHYSELLISPAPARGTAAAAGIDAFVPVPERHRSKFTALLVSDGAVGGGFVVCGGFRVRPSGAVPGRER</sequence>
<evidence type="ECO:0000313" key="1">
    <source>
        <dbReference type="EMBL" id="QYX78618.1"/>
    </source>
</evidence>
<keyword evidence="2" id="KW-1185">Reference proteome</keyword>
<accession>A0ABX8XSU4</accession>
<organism evidence="1 2">
    <name type="scientific">Streptomyces akebiae</name>
    <dbReference type="NCBI Taxonomy" id="2865673"/>
    <lineage>
        <taxon>Bacteria</taxon>
        <taxon>Bacillati</taxon>
        <taxon>Actinomycetota</taxon>
        <taxon>Actinomycetes</taxon>
        <taxon>Kitasatosporales</taxon>
        <taxon>Streptomycetaceae</taxon>
        <taxon>Streptomyces</taxon>
    </lineage>
</organism>
<protein>
    <submittedName>
        <fullName evidence="1">Uncharacterized protein</fullName>
    </submittedName>
</protein>
<proteinExistence type="predicted"/>
<evidence type="ECO:0000313" key="2">
    <source>
        <dbReference type="Proteomes" id="UP000827138"/>
    </source>
</evidence>
<dbReference type="RefSeq" id="WP_220647490.1">
    <property type="nucleotide sequence ID" value="NZ_CP080647.1"/>
</dbReference>
<name>A0ABX8XSU4_9ACTN</name>